<name>A0ABU3Y1M2_9GAMM</name>
<proteinExistence type="predicted"/>
<keyword evidence="2" id="KW-1185">Reference proteome</keyword>
<gene>
    <name evidence="1" type="ORF">R0G64_32160</name>
</gene>
<reference evidence="1 2" key="1">
    <citation type="submission" date="2023-10" db="EMBL/GenBank/DDBJ databases">
        <title>Pseudomonas otitidis isolated from a paediatric patient with cystic fibrosis in Chile.</title>
        <authorList>
            <person name="Amsteins-Romero L."/>
            <person name="Opazo-Capurro A."/>
            <person name="Matus-Kohler M."/>
            <person name="Gonzalez-Rocha G."/>
        </authorList>
    </citation>
    <scope>NUCLEOTIDE SEQUENCE [LARGE SCALE GENOMIC DNA]</scope>
    <source>
        <strain evidence="1 2">P-714</strain>
    </source>
</reference>
<feature type="non-terminal residue" evidence="1">
    <location>
        <position position="1"/>
    </location>
</feature>
<protein>
    <submittedName>
        <fullName evidence="1">Uncharacterized protein</fullName>
    </submittedName>
</protein>
<evidence type="ECO:0000313" key="2">
    <source>
        <dbReference type="Proteomes" id="UP001273935"/>
    </source>
</evidence>
<evidence type="ECO:0000313" key="1">
    <source>
        <dbReference type="EMBL" id="MDV3443997.1"/>
    </source>
</evidence>
<dbReference type="EMBL" id="JAWJUL010000530">
    <property type="protein sequence ID" value="MDV3443997.1"/>
    <property type="molecule type" value="Genomic_DNA"/>
</dbReference>
<dbReference type="Gene3D" id="2.40.50.100">
    <property type="match status" value="1"/>
</dbReference>
<organism evidence="1 2">
    <name type="scientific">Metapseudomonas otitidis</name>
    <dbReference type="NCBI Taxonomy" id="319939"/>
    <lineage>
        <taxon>Bacteria</taxon>
        <taxon>Pseudomonadati</taxon>
        <taxon>Pseudomonadota</taxon>
        <taxon>Gammaproteobacteria</taxon>
        <taxon>Pseudomonadales</taxon>
        <taxon>Pseudomonadaceae</taxon>
        <taxon>Metapseudomonas</taxon>
    </lineage>
</organism>
<sequence>QARNQLEQARLQLAYTEVRAERAGVVSNLQLSPGAYGAPAGLLLADACLGGEDVGAGGAAARLGLFVELA</sequence>
<accession>A0ABU3Y1M2</accession>
<dbReference type="Proteomes" id="UP001273935">
    <property type="component" value="Unassembled WGS sequence"/>
</dbReference>
<comment type="caution">
    <text evidence="1">The sequence shown here is derived from an EMBL/GenBank/DDBJ whole genome shotgun (WGS) entry which is preliminary data.</text>
</comment>
<dbReference type="Gene3D" id="1.10.287.470">
    <property type="entry name" value="Helix hairpin bin"/>
    <property type="match status" value="1"/>
</dbReference>
<feature type="non-terminal residue" evidence="1">
    <location>
        <position position="70"/>
    </location>
</feature>